<proteinExistence type="inferred from homology"/>
<dbReference type="Proteomes" id="UP000694422">
    <property type="component" value="Unplaced"/>
</dbReference>
<evidence type="ECO:0000256" key="1">
    <source>
        <dbReference type="ARBA" id="ARBA00009081"/>
    </source>
</evidence>
<keyword evidence="2" id="KW-0694">RNA-binding</keyword>
<evidence type="ECO:0000313" key="5">
    <source>
        <dbReference type="Proteomes" id="UP000694422"/>
    </source>
</evidence>
<sequence length="128" mass="14583">MSTLGKKAWWTWPENFHSPLVFYMEEELGKHVIDHGDKYLPSMEVHSPTLIQVEPWFTATSQTQVTVIGPHGARQWLLDMIRSVGSQNSCVYHHSGLLNFFMSPLDDVNVKYSADSSPVSSCRFRPDS</sequence>
<reference evidence="4" key="1">
    <citation type="submission" date="2025-08" db="UniProtKB">
        <authorList>
            <consortium name="Ensembl"/>
        </authorList>
    </citation>
    <scope>IDENTIFICATION</scope>
</reference>
<dbReference type="Gene3D" id="3.30.1370.10">
    <property type="entry name" value="K Homology domain, type 1"/>
    <property type="match status" value="1"/>
</dbReference>
<dbReference type="PANTHER" id="PTHR31368">
    <property type="entry name" value="DEVELOPMENT PLURPOTENCY-ASSOCIATED PROTEIN 1/5 FAMILY MEMBER"/>
    <property type="match status" value="1"/>
</dbReference>
<dbReference type="CDD" id="cd12795">
    <property type="entry name" value="FILIA_N_like"/>
    <property type="match status" value="1"/>
</dbReference>
<protein>
    <recommendedName>
        <fullName evidence="3">KH-like RNA-binding domain-containing protein</fullName>
    </recommendedName>
</protein>
<keyword evidence="5" id="KW-1185">Reference proteome</keyword>
<name>A0A8C9QB54_SPEDA</name>
<organism evidence="4 5">
    <name type="scientific">Spermophilus dauricus</name>
    <name type="common">Daurian ground squirrel</name>
    <dbReference type="NCBI Taxonomy" id="99837"/>
    <lineage>
        <taxon>Eukaryota</taxon>
        <taxon>Metazoa</taxon>
        <taxon>Chordata</taxon>
        <taxon>Craniata</taxon>
        <taxon>Vertebrata</taxon>
        <taxon>Euteleostomi</taxon>
        <taxon>Mammalia</taxon>
        <taxon>Eutheria</taxon>
        <taxon>Euarchontoglires</taxon>
        <taxon>Glires</taxon>
        <taxon>Rodentia</taxon>
        <taxon>Sciuromorpha</taxon>
        <taxon>Sciuridae</taxon>
        <taxon>Xerinae</taxon>
        <taxon>Marmotini</taxon>
        <taxon>Spermophilus</taxon>
    </lineage>
</organism>
<comment type="similarity">
    <text evidence="1">Belongs to the KHDC1 family.</text>
</comment>
<reference evidence="4" key="2">
    <citation type="submission" date="2025-09" db="UniProtKB">
        <authorList>
            <consortium name="Ensembl"/>
        </authorList>
    </citation>
    <scope>IDENTIFICATION</scope>
</reference>
<feature type="domain" description="KH-like RNA-binding" evidence="3">
    <location>
        <begin position="6"/>
        <end position="87"/>
    </location>
</feature>
<dbReference type="Pfam" id="PF16005">
    <property type="entry name" value="MOEP19"/>
    <property type="match status" value="1"/>
</dbReference>
<accession>A0A8C9QB54</accession>
<dbReference type="InterPro" id="IPR036612">
    <property type="entry name" value="KH_dom_type_1_sf"/>
</dbReference>
<dbReference type="GO" id="GO:0005737">
    <property type="term" value="C:cytoplasm"/>
    <property type="evidence" value="ECO:0007669"/>
    <property type="project" value="TreeGrafter"/>
</dbReference>
<evidence type="ECO:0000259" key="3">
    <source>
        <dbReference type="Pfam" id="PF16005"/>
    </source>
</evidence>
<dbReference type="PANTHER" id="PTHR31368:SF6">
    <property type="entry name" value="KH HOMOLOGY DOMAIN-CONTAINING PROTEIN 1"/>
    <property type="match status" value="1"/>
</dbReference>
<dbReference type="Ensembl" id="ENSSDAT00000022600.1">
    <property type="protein sequence ID" value="ENSSDAP00000019757.1"/>
    <property type="gene ID" value="ENSSDAG00000018016.1"/>
</dbReference>
<dbReference type="InterPro" id="IPR031952">
    <property type="entry name" value="MOEP19_KH-like"/>
</dbReference>
<dbReference type="AlphaFoldDB" id="A0A8C9QB54"/>
<evidence type="ECO:0000256" key="2">
    <source>
        <dbReference type="ARBA" id="ARBA00022884"/>
    </source>
</evidence>
<dbReference type="GO" id="GO:0003723">
    <property type="term" value="F:RNA binding"/>
    <property type="evidence" value="ECO:0007669"/>
    <property type="project" value="UniProtKB-KW"/>
</dbReference>
<evidence type="ECO:0000313" key="4">
    <source>
        <dbReference type="Ensembl" id="ENSSDAP00000019757.1"/>
    </source>
</evidence>